<dbReference type="SUPFAM" id="SSF52091">
    <property type="entry name" value="SpoIIaa-like"/>
    <property type="match status" value="1"/>
</dbReference>
<dbReference type="Proteomes" id="UP000305238">
    <property type="component" value="Unassembled WGS sequence"/>
</dbReference>
<dbReference type="Gene3D" id="3.30.750.24">
    <property type="entry name" value="STAS domain"/>
    <property type="match status" value="1"/>
</dbReference>
<proteinExistence type="inferred from homology"/>
<dbReference type="InterPro" id="IPR002645">
    <property type="entry name" value="STAS_dom"/>
</dbReference>
<reference evidence="4 5" key="1">
    <citation type="submission" date="2019-05" db="EMBL/GenBank/DDBJ databases">
        <title>Draft genome sequence of Actinomadura geliboluensis A8036.</title>
        <authorList>
            <person name="Saricaoglu S."/>
            <person name="Isik K."/>
        </authorList>
    </citation>
    <scope>NUCLEOTIDE SEQUENCE [LARGE SCALE GENOMIC DNA]</scope>
    <source>
        <strain evidence="4 5">A8036</strain>
    </source>
</reference>
<evidence type="ECO:0000256" key="1">
    <source>
        <dbReference type="ARBA" id="ARBA00009013"/>
    </source>
</evidence>
<evidence type="ECO:0000313" key="5">
    <source>
        <dbReference type="Proteomes" id="UP000305238"/>
    </source>
</evidence>
<keyword evidence="5" id="KW-1185">Reference proteome</keyword>
<evidence type="ECO:0000313" key="4">
    <source>
        <dbReference type="EMBL" id="TMR40882.1"/>
    </source>
</evidence>
<feature type="domain" description="STAS" evidence="3">
    <location>
        <begin position="33"/>
        <end position="134"/>
    </location>
</feature>
<sequence length="134" mass="14527">MPVGGEGVMTVMPDASSARARLRVDVVPAREWLMVELRGELDRFTVAALLDRVALLMTREAPPRVALELSQVSICDSSGLNALVRLWRRTGAAGGELVLLRPQPRLASSLALTEIDRHIRVVETLPDPSQGPAP</sequence>
<accession>A0A5S4H7C8</accession>
<dbReference type="GO" id="GO:0043856">
    <property type="term" value="F:anti-sigma factor antagonist activity"/>
    <property type="evidence" value="ECO:0007669"/>
    <property type="project" value="InterPro"/>
</dbReference>
<dbReference type="InterPro" id="IPR036513">
    <property type="entry name" value="STAS_dom_sf"/>
</dbReference>
<dbReference type="Pfam" id="PF01740">
    <property type="entry name" value="STAS"/>
    <property type="match status" value="1"/>
</dbReference>
<dbReference type="CDD" id="cd07043">
    <property type="entry name" value="STAS_anti-anti-sigma_factors"/>
    <property type="match status" value="1"/>
</dbReference>
<dbReference type="InterPro" id="IPR003658">
    <property type="entry name" value="Anti-sigma_ant"/>
</dbReference>
<dbReference type="NCBIfam" id="TIGR00377">
    <property type="entry name" value="ant_ant_sig"/>
    <property type="match status" value="1"/>
</dbReference>
<dbReference type="OrthoDB" id="3483260at2"/>
<dbReference type="PANTHER" id="PTHR33495:SF2">
    <property type="entry name" value="ANTI-SIGMA FACTOR ANTAGONIST TM_1081-RELATED"/>
    <property type="match status" value="1"/>
</dbReference>
<evidence type="ECO:0000259" key="3">
    <source>
        <dbReference type="PROSITE" id="PS50801"/>
    </source>
</evidence>
<dbReference type="PANTHER" id="PTHR33495">
    <property type="entry name" value="ANTI-SIGMA FACTOR ANTAGONIST TM_1081-RELATED-RELATED"/>
    <property type="match status" value="1"/>
</dbReference>
<name>A0A5S4H7C8_9ACTN</name>
<dbReference type="AlphaFoldDB" id="A0A5S4H7C8"/>
<comment type="similarity">
    <text evidence="1 2">Belongs to the anti-sigma-factor antagonist family.</text>
</comment>
<protein>
    <recommendedName>
        <fullName evidence="2">Anti-sigma factor antagonist</fullName>
    </recommendedName>
</protein>
<gene>
    <name evidence="4" type="ORF">ETD96_08360</name>
</gene>
<comment type="caution">
    <text evidence="4">The sequence shown here is derived from an EMBL/GenBank/DDBJ whole genome shotgun (WGS) entry which is preliminary data.</text>
</comment>
<dbReference type="EMBL" id="VCKZ01000039">
    <property type="protein sequence ID" value="TMR40882.1"/>
    <property type="molecule type" value="Genomic_DNA"/>
</dbReference>
<evidence type="ECO:0000256" key="2">
    <source>
        <dbReference type="RuleBase" id="RU003749"/>
    </source>
</evidence>
<dbReference type="PROSITE" id="PS50801">
    <property type="entry name" value="STAS"/>
    <property type="match status" value="1"/>
</dbReference>
<organism evidence="4 5">
    <name type="scientific">Actinomadura geliboluensis</name>
    <dbReference type="NCBI Taxonomy" id="882440"/>
    <lineage>
        <taxon>Bacteria</taxon>
        <taxon>Bacillati</taxon>
        <taxon>Actinomycetota</taxon>
        <taxon>Actinomycetes</taxon>
        <taxon>Streptosporangiales</taxon>
        <taxon>Thermomonosporaceae</taxon>
        <taxon>Actinomadura</taxon>
    </lineage>
</organism>